<keyword evidence="3 8" id="KW-0560">Oxidoreductase</keyword>
<dbReference type="InterPro" id="IPR029510">
    <property type="entry name" value="Ald_DH_CS_GLU"/>
</dbReference>
<dbReference type="EMBL" id="RKHL01000001">
    <property type="protein sequence ID" value="ROR80224.1"/>
    <property type="molecule type" value="Genomic_DNA"/>
</dbReference>
<evidence type="ECO:0000256" key="7">
    <source>
        <dbReference type="PROSITE-ProRule" id="PRU10007"/>
    </source>
</evidence>
<dbReference type="PANTHER" id="PTHR42862">
    <property type="entry name" value="DELTA-1-PYRROLINE-5-CARBOXYLATE DEHYDROGENASE 1, ISOFORM A-RELATED"/>
    <property type="match status" value="1"/>
</dbReference>
<evidence type="ECO:0000256" key="2">
    <source>
        <dbReference type="ARBA" id="ARBA00012884"/>
    </source>
</evidence>
<dbReference type="SUPFAM" id="SSF51730">
    <property type="entry name" value="FAD-linked oxidoreductase"/>
    <property type="match status" value="1"/>
</dbReference>
<dbReference type="InterPro" id="IPR015590">
    <property type="entry name" value="Aldehyde_DH_dom"/>
</dbReference>
<dbReference type="GO" id="GO:0003700">
    <property type="term" value="F:DNA-binding transcription factor activity"/>
    <property type="evidence" value="ECO:0007669"/>
    <property type="project" value="InterPro"/>
</dbReference>
<dbReference type="InterPro" id="IPR016160">
    <property type="entry name" value="Ald_DH_CS_CYS"/>
</dbReference>
<proteinExistence type="inferred from homology"/>
<dbReference type="GO" id="GO:0004657">
    <property type="term" value="F:proline dehydrogenase activity"/>
    <property type="evidence" value="ECO:0007669"/>
    <property type="project" value="InterPro"/>
</dbReference>
<name>A0A3N2BYT5_9MICO</name>
<dbReference type="InterPro" id="IPR029041">
    <property type="entry name" value="FAD-linked_oxidoreductase-like"/>
</dbReference>
<dbReference type="PROSITE" id="PS00687">
    <property type="entry name" value="ALDEHYDE_DEHYDR_GLU"/>
    <property type="match status" value="1"/>
</dbReference>
<comment type="catalytic activity">
    <reaction evidence="5">
        <text>L-glutamate 5-semialdehyde + NAD(+) + H2O = L-glutamate + NADH + 2 H(+)</text>
        <dbReference type="Rhea" id="RHEA:30235"/>
        <dbReference type="ChEBI" id="CHEBI:15377"/>
        <dbReference type="ChEBI" id="CHEBI:15378"/>
        <dbReference type="ChEBI" id="CHEBI:29985"/>
        <dbReference type="ChEBI" id="CHEBI:57540"/>
        <dbReference type="ChEBI" id="CHEBI:57945"/>
        <dbReference type="ChEBI" id="CHEBI:58066"/>
        <dbReference type="EC" id="1.2.1.88"/>
    </reaction>
</comment>
<comment type="pathway">
    <text evidence="1">Amino-acid degradation; L-proline degradation into L-glutamate; L-glutamate from L-proline: step 2/2.</text>
</comment>
<evidence type="ECO:0000256" key="9">
    <source>
        <dbReference type="SAM" id="MobiDB-lite"/>
    </source>
</evidence>
<feature type="active site" evidence="6 7">
    <location>
        <position position="779"/>
    </location>
</feature>
<protein>
    <recommendedName>
        <fullName evidence="2">L-glutamate gamma-semialdehyde dehydrogenase</fullName>
        <ecNumber evidence="2">1.2.1.88</ecNumber>
    </recommendedName>
</protein>
<evidence type="ECO:0000256" key="8">
    <source>
        <dbReference type="RuleBase" id="RU003345"/>
    </source>
</evidence>
<dbReference type="Gene3D" id="3.40.309.10">
    <property type="entry name" value="Aldehyde Dehydrogenase, Chain A, domain 2"/>
    <property type="match status" value="1"/>
</dbReference>
<sequence length="1253" mass="134184">MANVANEGPTEPVGLADRAIALASKWVDEGAEAPTDPAAERLAGVLRDPHGLEFTVGFVDGVMRPEDPLVAGNALAALAGRTPRFLPWYEQAAVRTGGLVGPVLPWVVVPAARRVLRGMVGHLIVDSRPRELGNAIAKLRADGSRLNLNLLGEAVLGEGEAAKRLAGTRELLQRPDVDYVSIKVSSIASQLSMWSFEQVVDRIVRRLVPLYEEGLATGTFINLDMEEYRDLDLTIAVFTRLLDQPQLLQYQAGIVIQAYLPDALEAMMQLTAWSKQRVAAGGAPIKVRLVKGANLAMERVDAAIHGWPLATTGSKRETDTNYKRVLDWALTPAHTDVVRVGVAGHNLFDIAYAWLLAGDRGVRERVDFEMLLGMATGQVEAIKRDVGTVLLYTPVVNPKEFDVAISYLVRRLEENASEENFMSAVFELAEKPTLFARERRRFLASVDALGETAGQVPPPNRTQDRAAEAPETPLPDNDGDERFRDPAQAPDAGLTQQVLGLERGSSGGQDRFHADPSSAYVETAVFSRSERGGVVDGAPGFENTADTDPSLAANRAWGASILARVPQSTLGGAAVAAAAIDDPRVLERTITMVHAAGERWGARPAAERAAVLHAAARVLASRRADLIEVMASETGKTIAEADPEVSEAVDFAHYYAANAPLLESVHGASFVPSALTVVTPPWNFPVAIPAGGVLAALAAGSGVIIKPAPQAKRCAAVVVEALWDAGVPRDLLVLADVAEGDLGRRLVSHPAVDRVILTGSFETAQLFRGWRADLPLLAETSGKNAIIVTPSADLDLAVADIVKSAFGHAGQKCSAASLVILVGSVARSDRFLRQLEDAVRSLRVGWPSDARTQMGPIVEPAGEKLLAGLTELRLGEKWLVEPKLLDDSSVNFGRPSERLWSPGVRTGVQPGSPFHVAEYFGPVLGVMQAANLTEAIALQNATPYGLTAGLHTLDPVDLGEWLDTVEAGNLYVNRGITGAIVQRQPFGGWKRSSVGTGTKAGGPNYLFGLGEWRPDPGSASRSLHLRGLDTRIVKLIEAAQPSLTYEAFDVLRRSALSDAIAWGNEFGEVKDVSQLGVERNLLRYRPVPVAVRVASGADLGDALRVLIAAVRSRSRFTVSLGGRLPREVRDWLSELSIPVSLETDEQWLTRMAARGSIDTGELGHEPPVSTRVRIVGPRPETVAEAEPGAEASEGEPLAKRLAEALGGDPEIAIWGGPVTQAGRVELLPFLREQAISITAHRFGNPDPWSQSVI</sequence>
<evidence type="ECO:0000256" key="3">
    <source>
        <dbReference type="ARBA" id="ARBA00023002"/>
    </source>
</evidence>
<dbReference type="InterPro" id="IPR050485">
    <property type="entry name" value="Proline_metab_enzyme"/>
</dbReference>
<dbReference type="PIRSF" id="PIRSF000197">
    <property type="entry name" value="Bifunct_PutA"/>
    <property type="match status" value="1"/>
</dbReference>
<evidence type="ECO:0000259" key="11">
    <source>
        <dbReference type="Pfam" id="PF01619"/>
    </source>
</evidence>
<dbReference type="Pfam" id="PF01619">
    <property type="entry name" value="Pro_dh"/>
    <property type="match status" value="1"/>
</dbReference>
<reference evidence="12 13" key="1">
    <citation type="submission" date="2018-11" db="EMBL/GenBank/DDBJ databases">
        <title>Sequencing the genomes of 1000 actinobacteria strains.</title>
        <authorList>
            <person name="Klenk H.-P."/>
        </authorList>
    </citation>
    <scope>NUCLEOTIDE SEQUENCE [LARGE SCALE GENOMIC DNA]</scope>
    <source>
        <strain evidence="12 13">DSM 14012</strain>
    </source>
</reference>
<gene>
    <name evidence="12" type="ORF">EDD42_0261</name>
</gene>
<feature type="region of interest" description="Disordered" evidence="9">
    <location>
        <begin position="449"/>
        <end position="493"/>
    </location>
</feature>
<dbReference type="InterPro" id="IPR025703">
    <property type="entry name" value="Bifunct_PutA"/>
</dbReference>
<keyword evidence="13" id="KW-1185">Reference proteome</keyword>
<evidence type="ECO:0000259" key="10">
    <source>
        <dbReference type="Pfam" id="PF00171"/>
    </source>
</evidence>
<evidence type="ECO:0000256" key="4">
    <source>
        <dbReference type="ARBA" id="ARBA00023027"/>
    </source>
</evidence>
<dbReference type="Proteomes" id="UP000266915">
    <property type="component" value="Unassembled WGS sequence"/>
</dbReference>
<feature type="active site" evidence="6">
    <location>
        <position position="813"/>
    </location>
</feature>
<dbReference type="PROSITE" id="PS00070">
    <property type="entry name" value="ALDEHYDE_DEHYDR_CYS"/>
    <property type="match status" value="1"/>
</dbReference>
<dbReference type="GO" id="GO:0003842">
    <property type="term" value="F:L-glutamate gamma-semialdehyde dehydrogenase activity"/>
    <property type="evidence" value="ECO:0007669"/>
    <property type="project" value="UniProtKB-EC"/>
</dbReference>
<dbReference type="RefSeq" id="WP_085514278.1">
    <property type="nucleotide sequence ID" value="NZ_FXAP01000008.1"/>
</dbReference>
<feature type="domain" description="Proline dehydrogenase" evidence="11">
    <location>
        <begin position="135"/>
        <end position="423"/>
    </location>
</feature>
<dbReference type="AlphaFoldDB" id="A0A3N2BYT5"/>
<dbReference type="Gene3D" id="3.40.605.10">
    <property type="entry name" value="Aldehyde Dehydrogenase, Chain A, domain 1"/>
    <property type="match status" value="1"/>
</dbReference>
<accession>A0A3N2BYT5</accession>
<dbReference type="GO" id="GO:0009898">
    <property type="term" value="C:cytoplasmic side of plasma membrane"/>
    <property type="evidence" value="ECO:0007669"/>
    <property type="project" value="TreeGrafter"/>
</dbReference>
<dbReference type="InterPro" id="IPR016161">
    <property type="entry name" value="Ald_DH/histidinol_DH"/>
</dbReference>
<feature type="domain" description="Aldehyde dehydrogenase" evidence="10">
    <location>
        <begin position="584"/>
        <end position="999"/>
    </location>
</feature>
<keyword evidence="4" id="KW-0520">NAD</keyword>
<dbReference type="InterPro" id="IPR016163">
    <property type="entry name" value="Ald_DH_C"/>
</dbReference>
<evidence type="ECO:0000256" key="6">
    <source>
        <dbReference type="PIRSR" id="PIRSR000197-1"/>
    </source>
</evidence>
<evidence type="ECO:0000313" key="13">
    <source>
        <dbReference type="Proteomes" id="UP000266915"/>
    </source>
</evidence>
<dbReference type="GO" id="GO:0010133">
    <property type="term" value="P:L-proline catabolic process to L-glutamate"/>
    <property type="evidence" value="ECO:0007669"/>
    <property type="project" value="InterPro"/>
</dbReference>
<evidence type="ECO:0000256" key="5">
    <source>
        <dbReference type="ARBA" id="ARBA00048142"/>
    </source>
</evidence>
<organism evidence="12 13">
    <name type="scientific">Plantibacter flavus</name>
    <dbReference type="NCBI Taxonomy" id="150123"/>
    <lineage>
        <taxon>Bacteria</taxon>
        <taxon>Bacillati</taxon>
        <taxon>Actinomycetota</taxon>
        <taxon>Actinomycetes</taxon>
        <taxon>Micrococcales</taxon>
        <taxon>Microbacteriaceae</taxon>
        <taxon>Plantibacter</taxon>
    </lineage>
</organism>
<comment type="similarity">
    <text evidence="8">Belongs to the aldehyde dehydrogenase family.</text>
</comment>
<comment type="caution">
    <text evidence="12">The sequence shown here is derived from an EMBL/GenBank/DDBJ whole genome shotgun (WGS) entry which is preliminary data.</text>
</comment>
<dbReference type="InterPro" id="IPR016162">
    <property type="entry name" value="Ald_DH_N"/>
</dbReference>
<dbReference type="EC" id="1.2.1.88" evidence="2"/>
<dbReference type="Gene3D" id="3.20.20.220">
    <property type="match status" value="1"/>
</dbReference>
<dbReference type="Pfam" id="PF00171">
    <property type="entry name" value="Aldedh"/>
    <property type="match status" value="1"/>
</dbReference>
<evidence type="ECO:0000313" key="12">
    <source>
        <dbReference type="EMBL" id="ROR80224.1"/>
    </source>
</evidence>
<dbReference type="PANTHER" id="PTHR42862:SF1">
    <property type="entry name" value="DELTA-1-PYRROLINE-5-CARBOXYLATE DEHYDROGENASE 2, ISOFORM A-RELATED"/>
    <property type="match status" value="1"/>
</dbReference>
<evidence type="ECO:0000256" key="1">
    <source>
        <dbReference type="ARBA" id="ARBA00004786"/>
    </source>
</evidence>
<dbReference type="InterPro" id="IPR002872">
    <property type="entry name" value="Proline_DH_dom"/>
</dbReference>
<dbReference type="SUPFAM" id="SSF53720">
    <property type="entry name" value="ALDH-like"/>
    <property type="match status" value="1"/>
</dbReference>